<evidence type="ECO:0000313" key="10">
    <source>
        <dbReference type="EMBL" id="WFD00091.1"/>
    </source>
</evidence>
<keyword evidence="6" id="KW-0249">Electron transport</keyword>
<accession>A0AAJ6CIC1</accession>
<evidence type="ECO:0000256" key="9">
    <source>
        <dbReference type="SAM" id="MobiDB-lite"/>
    </source>
</evidence>
<evidence type="ECO:0000256" key="5">
    <source>
        <dbReference type="ARBA" id="ARBA00022792"/>
    </source>
</evidence>
<dbReference type="PANTHER" id="PTHR12653">
    <property type="entry name" value="NADH-UBIQUINONE OXIDOREDUCTASE 13 KD-B SUBUNIT"/>
    <property type="match status" value="1"/>
</dbReference>
<gene>
    <name evidence="10" type="ORF">MYAM1_002837</name>
</gene>
<dbReference type="Proteomes" id="UP001219567">
    <property type="component" value="Chromosome 4"/>
</dbReference>
<keyword evidence="8" id="KW-0472">Membrane</keyword>
<dbReference type="PANTHER" id="PTHR12653:SF0">
    <property type="entry name" value="NADH DEHYDROGENASE [UBIQUINONE] 1 ALPHA SUBCOMPLEX SUBUNIT 5"/>
    <property type="match status" value="1"/>
</dbReference>
<protein>
    <submittedName>
        <fullName evidence="10">Uncharacterized protein</fullName>
    </submittedName>
</protein>
<dbReference type="AlphaFoldDB" id="A0AAJ6CIC1"/>
<evidence type="ECO:0000313" key="11">
    <source>
        <dbReference type="Proteomes" id="UP001219567"/>
    </source>
</evidence>
<evidence type="ECO:0000256" key="4">
    <source>
        <dbReference type="ARBA" id="ARBA00022660"/>
    </source>
</evidence>
<keyword evidence="7" id="KW-0496">Mitochondrion</keyword>
<evidence type="ECO:0000256" key="2">
    <source>
        <dbReference type="ARBA" id="ARBA00010261"/>
    </source>
</evidence>
<evidence type="ECO:0000256" key="3">
    <source>
        <dbReference type="ARBA" id="ARBA00022448"/>
    </source>
</evidence>
<feature type="compositionally biased region" description="Basic and acidic residues" evidence="9">
    <location>
        <begin position="147"/>
        <end position="157"/>
    </location>
</feature>
<dbReference type="GO" id="GO:0022904">
    <property type="term" value="P:respiratory electron transport chain"/>
    <property type="evidence" value="ECO:0007669"/>
    <property type="project" value="InterPro"/>
</dbReference>
<keyword evidence="4" id="KW-0679">Respiratory chain</keyword>
<proteinExistence type="inferred from homology"/>
<dbReference type="Pfam" id="PF04716">
    <property type="entry name" value="ETC_C1_NDUFA5"/>
    <property type="match status" value="1"/>
</dbReference>
<dbReference type="GO" id="GO:0005743">
    <property type="term" value="C:mitochondrial inner membrane"/>
    <property type="evidence" value="ECO:0007669"/>
    <property type="project" value="UniProtKB-SubCell"/>
</dbReference>
<sequence length="157" mass="17439">MFATRIARQAGATARAAPKWLRTKTSTGLAGIDVHPNPLPALQEKYTRTLQTLKALPESAVYRQSAEAVTQQRLDVVKLAINDRSQKDPSFSEYAIKQVTDKIDSGMIEELIIQADDELVLAAKMIDWKPYEPLQVPTPPGQWDGFSMRKEAGEGED</sequence>
<evidence type="ECO:0000256" key="6">
    <source>
        <dbReference type="ARBA" id="ARBA00022982"/>
    </source>
</evidence>
<organism evidence="10 11">
    <name type="scientific">Malassezia yamatoensis</name>
    <dbReference type="NCBI Taxonomy" id="253288"/>
    <lineage>
        <taxon>Eukaryota</taxon>
        <taxon>Fungi</taxon>
        <taxon>Dikarya</taxon>
        <taxon>Basidiomycota</taxon>
        <taxon>Ustilaginomycotina</taxon>
        <taxon>Malasseziomycetes</taxon>
        <taxon>Malasseziales</taxon>
        <taxon>Malasseziaceae</taxon>
        <taxon>Malassezia</taxon>
    </lineage>
</organism>
<name>A0AAJ6CIC1_9BASI</name>
<keyword evidence="11" id="KW-1185">Reference proteome</keyword>
<evidence type="ECO:0000256" key="7">
    <source>
        <dbReference type="ARBA" id="ARBA00023128"/>
    </source>
</evidence>
<evidence type="ECO:0000256" key="8">
    <source>
        <dbReference type="ARBA" id="ARBA00023136"/>
    </source>
</evidence>
<comment type="subcellular location">
    <subcellularLocation>
        <location evidence="1">Mitochondrion inner membrane</location>
        <topology evidence="1">Peripheral membrane protein</topology>
        <orientation evidence="1">Matrix side</orientation>
    </subcellularLocation>
</comment>
<evidence type="ECO:0000256" key="1">
    <source>
        <dbReference type="ARBA" id="ARBA00004443"/>
    </source>
</evidence>
<keyword evidence="3" id="KW-0813">Transport</keyword>
<feature type="region of interest" description="Disordered" evidence="9">
    <location>
        <begin position="136"/>
        <end position="157"/>
    </location>
</feature>
<reference evidence="10 11" key="1">
    <citation type="submission" date="2023-03" db="EMBL/GenBank/DDBJ databases">
        <title>Mating type loci evolution in Malassezia.</title>
        <authorList>
            <person name="Coelho M.A."/>
        </authorList>
    </citation>
    <scope>NUCLEOTIDE SEQUENCE [LARGE SCALE GENOMIC DNA]</scope>
    <source>
        <strain evidence="10 11">CBS 9725</strain>
    </source>
</reference>
<dbReference type="EMBL" id="CP119946">
    <property type="protein sequence ID" value="WFD00091.1"/>
    <property type="molecule type" value="Genomic_DNA"/>
</dbReference>
<keyword evidence="5" id="KW-0999">Mitochondrion inner membrane</keyword>
<comment type="similarity">
    <text evidence="2">Belongs to the complex I NDUFA5 subunit family.</text>
</comment>
<dbReference type="InterPro" id="IPR006806">
    <property type="entry name" value="NDUFA5"/>
</dbReference>